<dbReference type="PANTHER" id="PTHR11803">
    <property type="entry name" value="2-IMINOBUTANOATE/2-IMINOPROPANOATE DEAMINASE RIDA"/>
    <property type="match status" value="1"/>
</dbReference>
<proteinExistence type="predicted"/>
<name>A0A1G4PQ06_9BACL</name>
<dbReference type="GO" id="GO:0019239">
    <property type="term" value="F:deaminase activity"/>
    <property type="evidence" value="ECO:0007669"/>
    <property type="project" value="TreeGrafter"/>
</dbReference>
<dbReference type="Pfam" id="PF01042">
    <property type="entry name" value="Ribonuc_L-PSP"/>
    <property type="match status" value="1"/>
</dbReference>
<dbReference type="GO" id="GO:0005829">
    <property type="term" value="C:cytosol"/>
    <property type="evidence" value="ECO:0007669"/>
    <property type="project" value="TreeGrafter"/>
</dbReference>
<evidence type="ECO:0000313" key="2">
    <source>
        <dbReference type="Proteomes" id="UP000198601"/>
    </source>
</evidence>
<dbReference type="Gene3D" id="3.30.1330.40">
    <property type="entry name" value="RutC-like"/>
    <property type="match status" value="1"/>
</dbReference>
<dbReference type="PANTHER" id="PTHR11803:SF39">
    <property type="entry name" value="2-IMINOBUTANOATE_2-IMINOPROPANOATE DEAMINASE"/>
    <property type="match status" value="1"/>
</dbReference>
<dbReference type="CDD" id="cd00448">
    <property type="entry name" value="YjgF_YER057c_UK114_family"/>
    <property type="match status" value="1"/>
</dbReference>
<sequence length="77" mass="8261">MKQWDEREIITTNAPQNTGPYSQGLIVGPFVFVSGQGPLDPSTGEIIEGTVEEQTILTFKNIEAILAEAGGTLKDVV</sequence>
<dbReference type="Proteomes" id="UP000198601">
    <property type="component" value="Unassembled WGS sequence"/>
</dbReference>
<dbReference type="STRING" id="624147.SAMN04487970_1003188"/>
<organism evidence="1 2">
    <name type="scientific">Paenibacillus tianmuensis</name>
    <dbReference type="NCBI Taxonomy" id="624147"/>
    <lineage>
        <taxon>Bacteria</taxon>
        <taxon>Bacillati</taxon>
        <taxon>Bacillota</taxon>
        <taxon>Bacilli</taxon>
        <taxon>Bacillales</taxon>
        <taxon>Paenibacillaceae</taxon>
        <taxon>Paenibacillus</taxon>
    </lineage>
</organism>
<dbReference type="SUPFAM" id="SSF55298">
    <property type="entry name" value="YjgF-like"/>
    <property type="match status" value="1"/>
</dbReference>
<evidence type="ECO:0000313" key="1">
    <source>
        <dbReference type="EMBL" id="SCW34393.1"/>
    </source>
</evidence>
<protein>
    <submittedName>
        <fullName evidence="1">Endoribonuclease L-PSP</fullName>
    </submittedName>
</protein>
<dbReference type="InterPro" id="IPR035959">
    <property type="entry name" value="RutC-like_sf"/>
</dbReference>
<dbReference type="AlphaFoldDB" id="A0A1G4PQ06"/>
<reference evidence="2" key="1">
    <citation type="submission" date="2016-10" db="EMBL/GenBank/DDBJ databases">
        <authorList>
            <person name="Varghese N."/>
            <person name="Submissions S."/>
        </authorList>
    </citation>
    <scope>NUCLEOTIDE SEQUENCE [LARGE SCALE GENOMIC DNA]</scope>
    <source>
        <strain evidence="2">CGMCC 1.8946</strain>
    </source>
</reference>
<gene>
    <name evidence="1" type="ORF">SAMN04487970_1003188</name>
</gene>
<dbReference type="InterPro" id="IPR006175">
    <property type="entry name" value="YjgF/YER057c/UK114"/>
</dbReference>
<accession>A0A1G4PQ06</accession>
<dbReference type="EMBL" id="FMTT01000003">
    <property type="protein sequence ID" value="SCW34393.1"/>
    <property type="molecule type" value="Genomic_DNA"/>
</dbReference>
<keyword evidence="2" id="KW-1185">Reference proteome</keyword>